<evidence type="ECO:0000313" key="1">
    <source>
        <dbReference type="EMBL" id="CAK9182905.1"/>
    </source>
</evidence>
<organism evidence="1 2">
    <name type="scientific">Ilex paraguariensis</name>
    <name type="common">yerba mate</name>
    <dbReference type="NCBI Taxonomy" id="185542"/>
    <lineage>
        <taxon>Eukaryota</taxon>
        <taxon>Viridiplantae</taxon>
        <taxon>Streptophyta</taxon>
        <taxon>Embryophyta</taxon>
        <taxon>Tracheophyta</taxon>
        <taxon>Spermatophyta</taxon>
        <taxon>Magnoliopsida</taxon>
        <taxon>eudicotyledons</taxon>
        <taxon>Gunneridae</taxon>
        <taxon>Pentapetalae</taxon>
        <taxon>asterids</taxon>
        <taxon>campanulids</taxon>
        <taxon>Aquifoliales</taxon>
        <taxon>Aquifoliaceae</taxon>
        <taxon>Ilex</taxon>
    </lineage>
</organism>
<dbReference type="Gene3D" id="1.10.510.10">
    <property type="entry name" value="Transferase(Phosphotransferase) domain 1"/>
    <property type="match status" value="1"/>
</dbReference>
<dbReference type="EMBL" id="CAUOFW020008480">
    <property type="protein sequence ID" value="CAK9182905.1"/>
    <property type="molecule type" value="Genomic_DNA"/>
</dbReference>
<protein>
    <recommendedName>
        <fullName evidence="3">Serine-threonine/tyrosine-protein kinase catalytic domain-containing protein</fullName>
    </recommendedName>
</protein>
<dbReference type="AlphaFoldDB" id="A0ABC8UPC0"/>
<proteinExistence type="predicted"/>
<comment type="caution">
    <text evidence="1">The sequence shown here is derived from an EMBL/GenBank/DDBJ whole genome shotgun (WGS) entry which is preliminary data.</text>
</comment>
<gene>
    <name evidence="1" type="ORF">ILEXP_LOCUS53127</name>
</gene>
<dbReference type="SUPFAM" id="SSF56112">
    <property type="entry name" value="Protein kinase-like (PK-like)"/>
    <property type="match status" value="1"/>
</dbReference>
<keyword evidence="2" id="KW-1185">Reference proteome</keyword>
<evidence type="ECO:0000313" key="2">
    <source>
        <dbReference type="Proteomes" id="UP001642360"/>
    </source>
</evidence>
<dbReference type="PANTHER" id="PTHR48055">
    <property type="entry name" value="LEUCINE-RICH REPEAT RECEPTOR PROTEIN KINASE EMS1"/>
    <property type="match status" value="1"/>
</dbReference>
<dbReference type="PANTHER" id="PTHR48055:SF55">
    <property type="entry name" value="PROTEIN KINASE DOMAIN-CONTAINING PROTEIN"/>
    <property type="match status" value="1"/>
</dbReference>
<sequence>MAKSQHLSNTCIKLKFQKPNSRLGGDSGNGLPAPKLALPLPEYNHCLNRLWDHALQFSYLHIKAPTFDSRQKQGPHSPGVIRREYGMGCDFSTYGDVYNYGILLLEMFIGKRPTDDMFNSGVNLHNFAKMAIPERVMEISDPTLLHTEDKDTSKSFQTCTKSKYEIIEDCLISTFRVGIACSMELPRQRMAISSATTELLSIRHSTWNWDETRGRRKVNPRGMTGVHIGSYTPQLLLLGLSHALL</sequence>
<dbReference type="InterPro" id="IPR011009">
    <property type="entry name" value="Kinase-like_dom_sf"/>
</dbReference>
<dbReference type="Proteomes" id="UP001642360">
    <property type="component" value="Unassembled WGS sequence"/>
</dbReference>
<dbReference type="InterPro" id="IPR051564">
    <property type="entry name" value="LRR_receptor-like_kinase"/>
</dbReference>
<reference evidence="1 2" key="1">
    <citation type="submission" date="2024-02" db="EMBL/GenBank/DDBJ databases">
        <authorList>
            <person name="Vignale AGUSTIN F."/>
            <person name="Sosa J E."/>
            <person name="Modenutti C."/>
        </authorList>
    </citation>
    <scope>NUCLEOTIDE SEQUENCE [LARGE SCALE GENOMIC DNA]</scope>
</reference>
<name>A0ABC8UPC0_9AQUA</name>
<evidence type="ECO:0008006" key="3">
    <source>
        <dbReference type="Google" id="ProtNLM"/>
    </source>
</evidence>
<accession>A0ABC8UPC0</accession>